<dbReference type="Pfam" id="PF08818">
    <property type="entry name" value="DUF1801"/>
    <property type="match status" value="1"/>
</dbReference>
<dbReference type="Gene3D" id="3.90.1150.200">
    <property type="match status" value="1"/>
</dbReference>
<dbReference type="SUPFAM" id="SSF159888">
    <property type="entry name" value="YdhG-like"/>
    <property type="match status" value="1"/>
</dbReference>
<dbReference type="OrthoDB" id="115213at2"/>
<reference evidence="2 3" key="1">
    <citation type="submission" date="2018-06" db="EMBL/GenBank/DDBJ databases">
        <title>Pedobacter endophyticus sp. nov., an endophytic bacterium isolated from a leaf of Triticum aestivum.</title>
        <authorList>
            <person name="Zhang L."/>
        </authorList>
    </citation>
    <scope>NUCLEOTIDE SEQUENCE [LARGE SCALE GENOMIC DNA]</scope>
    <source>
        <strain evidence="2 3">CM134L-2</strain>
    </source>
</reference>
<keyword evidence="3" id="KW-1185">Reference proteome</keyword>
<dbReference type="InterPro" id="IPR014922">
    <property type="entry name" value="YdhG-like"/>
</dbReference>
<evidence type="ECO:0000313" key="3">
    <source>
        <dbReference type="Proteomes" id="UP000284120"/>
    </source>
</evidence>
<proteinExistence type="predicted"/>
<dbReference type="AlphaFoldDB" id="A0A3S3PP34"/>
<dbReference type="EMBL" id="SAYW01000002">
    <property type="protein sequence ID" value="RWU08279.1"/>
    <property type="molecule type" value="Genomic_DNA"/>
</dbReference>
<feature type="domain" description="YdhG-like" evidence="1">
    <location>
        <begin position="19"/>
        <end position="108"/>
    </location>
</feature>
<accession>A0A3S3PP34</accession>
<comment type="caution">
    <text evidence="2">The sequence shown here is derived from an EMBL/GenBank/DDBJ whole genome shotgun (WGS) entry which is preliminary data.</text>
</comment>
<evidence type="ECO:0000259" key="1">
    <source>
        <dbReference type="Pfam" id="PF08818"/>
    </source>
</evidence>
<sequence>MEKYTTVDEYISSFPEETQKILQQLREDLQQMVPEAKQKIGYGIPTFTLNGNLIHFAGYKSHIGLYPGSKAIEVFADQLKGYHTSKGTVQFPIDKPLPMDLIKELVDFCVVENLAKGKKN</sequence>
<dbReference type="RefSeq" id="WP_113646804.1">
    <property type="nucleotide sequence ID" value="NZ_QMHN01000002.1"/>
</dbReference>
<name>A0A3S3PP34_9SPHI</name>
<gene>
    <name evidence="2" type="ORF">DPV69_07835</name>
</gene>
<evidence type="ECO:0000313" key="2">
    <source>
        <dbReference type="EMBL" id="RWU08279.1"/>
    </source>
</evidence>
<organism evidence="2 3">
    <name type="scientific">Pedobacter chitinilyticus</name>
    <dbReference type="NCBI Taxonomy" id="2233776"/>
    <lineage>
        <taxon>Bacteria</taxon>
        <taxon>Pseudomonadati</taxon>
        <taxon>Bacteroidota</taxon>
        <taxon>Sphingobacteriia</taxon>
        <taxon>Sphingobacteriales</taxon>
        <taxon>Sphingobacteriaceae</taxon>
        <taxon>Pedobacter</taxon>
    </lineage>
</organism>
<dbReference type="Proteomes" id="UP000284120">
    <property type="component" value="Unassembled WGS sequence"/>
</dbReference>
<protein>
    <recommendedName>
        <fullName evidence="1">YdhG-like domain-containing protein</fullName>
    </recommendedName>
</protein>